<dbReference type="EMBL" id="LAZR01052917">
    <property type="protein sequence ID" value="KKK81904.1"/>
    <property type="molecule type" value="Genomic_DNA"/>
</dbReference>
<name>A0A0F9AU16_9ZZZZ</name>
<reference evidence="1" key="1">
    <citation type="journal article" date="2015" name="Nature">
        <title>Complex archaea that bridge the gap between prokaryotes and eukaryotes.</title>
        <authorList>
            <person name="Spang A."/>
            <person name="Saw J.H."/>
            <person name="Jorgensen S.L."/>
            <person name="Zaremba-Niedzwiedzka K."/>
            <person name="Martijn J."/>
            <person name="Lind A.E."/>
            <person name="van Eijk R."/>
            <person name="Schleper C."/>
            <person name="Guy L."/>
            <person name="Ettema T.J."/>
        </authorList>
    </citation>
    <scope>NUCLEOTIDE SEQUENCE</scope>
</reference>
<organism evidence="1">
    <name type="scientific">marine sediment metagenome</name>
    <dbReference type="NCBI Taxonomy" id="412755"/>
    <lineage>
        <taxon>unclassified sequences</taxon>
        <taxon>metagenomes</taxon>
        <taxon>ecological metagenomes</taxon>
    </lineage>
</organism>
<proteinExistence type="predicted"/>
<evidence type="ECO:0000313" key="1">
    <source>
        <dbReference type="EMBL" id="KKK81904.1"/>
    </source>
</evidence>
<gene>
    <name evidence="1" type="ORF">LCGC14_2808750</name>
</gene>
<sequence>SVDVIVNSRDGLTEVTLIFPGELN</sequence>
<accession>A0A0F9AU16</accession>
<feature type="non-terminal residue" evidence="1">
    <location>
        <position position="1"/>
    </location>
</feature>
<comment type="caution">
    <text evidence="1">The sequence shown here is derived from an EMBL/GenBank/DDBJ whole genome shotgun (WGS) entry which is preliminary data.</text>
</comment>
<protein>
    <submittedName>
        <fullName evidence="1">Uncharacterized protein</fullName>
    </submittedName>
</protein>
<dbReference type="AlphaFoldDB" id="A0A0F9AU16"/>